<keyword evidence="5" id="KW-0805">Transcription regulation</keyword>
<evidence type="ECO:0000313" key="14">
    <source>
        <dbReference type="Proteomes" id="UP001524501"/>
    </source>
</evidence>
<evidence type="ECO:0000259" key="12">
    <source>
        <dbReference type="Pfam" id="PF22618"/>
    </source>
</evidence>
<keyword evidence="7" id="KW-0804">Transcription</keyword>
<feature type="transmembrane region" description="Helical" evidence="10">
    <location>
        <begin position="97"/>
        <end position="118"/>
    </location>
</feature>
<proteinExistence type="predicted"/>
<evidence type="ECO:0000256" key="7">
    <source>
        <dbReference type="ARBA" id="ARBA00023163"/>
    </source>
</evidence>
<dbReference type="InterPro" id="IPR051474">
    <property type="entry name" value="Anti-sigma-K/W_factor"/>
</dbReference>
<evidence type="ECO:0000256" key="4">
    <source>
        <dbReference type="ARBA" id="ARBA00022989"/>
    </source>
</evidence>
<dbReference type="Proteomes" id="UP001524501">
    <property type="component" value="Unassembled WGS sequence"/>
</dbReference>
<dbReference type="Gene3D" id="1.10.10.1320">
    <property type="entry name" value="Anti-sigma factor, zinc-finger domain"/>
    <property type="match status" value="1"/>
</dbReference>
<dbReference type="InterPro" id="IPR053877">
    <property type="entry name" value="RskA_N"/>
</dbReference>
<dbReference type="RefSeq" id="WP_255971376.1">
    <property type="nucleotide sequence ID" value="NZ_JANFQF010000016.1"/>
</dbReference>
<dbReference type="PANTHER" id="PTHR37461">
    <property type="entry name" value="ANTI-SIGMA-K FACTOR RSKA"/>
    <property type="match status" value="1"/>
</dbReference>
<evidence type="ECO:0000256" key="1">
    <source>
        <dbReference type="ARBA" id="ARBA00004162"/>
    </source>
</evidence>
<name>A0ABT1QFV3_9NOCA</name>
<feature type="domain" description="Anti-sigma-K factor RskA N-terminal" evidence="12">
    <location>
        <begin position="8"/>
        <end position="55"/>
    </location>
</feature>
<keyword evidence="2" id="KW-1003">Cell membrane</keyword>
<accession>A0ABT1QFV3</accession>
<evidence type="ECO:0000256" key="10">
    <source>
        <dbReference type="SAM" id="Phobius"/>
    </source>
</evidence>
<evidence type="ECO:0000313" key="13">
    <source>
        <dbReference type="EMBL" id="MCQ4121136.1"/>
    </source>
</evidence>
<comment type="caution">
    <text evidence="13">The sequence shown here is derived from an EMBL/GenBank/DDBJ whole genome shotgun (WGS) entry which is preliminary data.</text>
</comment>
<keyword evidence="6 10" id="KW-0472">Membrane</keyword>
<keyword evidence="4 10" id="KW-1133">Transmembrane helix</keyword>
<evidence type="ECO:0000256" key="9">
    <source>
        <dbReference type="ARBA" id="ARBA00030803"/>
    </source>
</evidence>
<dbReference type="InterPro" id="IPR041916">
    <property type="entry name" value="Anti_sigma_zinc_sf"/>
</dbReference>
<evidence type="ECO:0000256" key="3">
    <source>
        <dbReference type="ARBA" id="ARBA00022692"/>
    </source>
</evidence>
<keyword evidence="3 10" id="KW-0812">Transmembrane</keyword>
<protein>
    <recommendedName>
        <fullName evidence="9">Regulator of SigK</fullName>
    </recommendedName>
    <alternativeName>
        <fullName evidence="8">Sigma-K anti-sigma factor RskA</fullName>
    </alternativeName>
</protein>
<dbReference type="PANTHER" id="PTHR37461:SF1">
    <property type="entry name" value="ANTI-SIGMA-K FACTOR RSKA"/>
    <property type="match status" value="1"/>
</dbReference>
<reference evidence="13 14" key="1">
    <citation type="submission" date="2022-07" db="EMBL/GenBank/DDBJ databases">
        <title>Degradation activity of malathion, p-nitrophenol and potential low-temperature adaptation strategy of Rhodococcus sp. FXJ9.536.</title>
        <authorList>
            <person name="Huang J."/>
            <person name="Huang Y."/>
        </authorList>
    </citation>
    <scope>NUCLEOTIDE SEQUENCE [LARGE SCALE GENOMIC DNA]</scope>
    <source>
        <strain evidence="13 14">FXJ9.536</strain>
    </source>
</reference>
<dbReference type="Pfam" id="PF22618">
    <property type="entry name" value="RskA_N"/>
    <property type="match status" value="1"/>
</dbReference>
<organism evidence="13 14">
    <name type="scientific">Rhodococcus tibetensis</name>
    <dbReference type="NCBI Taxonomy" id="2965064"/>
    <lineage>
        <taxon>Bacteria</taxon>
        <taxon>Bacillati</taxon>
        <taxon>Actinomycetota</taxon>
        <taxon>Actinomycetes</taxon>
        <taxon>Mycobacteriales</taxon>
        <taxon>Nocardiaceae</taxon>
        <taxon>Rhodococcus</taxon>
    </lineage>
</organism>
<keyword evidence="14" id="KW-1185">Reference proteome</keyword>
<dbReference type="EMBL" id="JANFQF010000016">
    <property type="protein sequence ID" value="MCQ4121136.1"/>
    <property type="molecule type" value="Genomic_DNA"/>
</dbReference>
<evidence type="ECO:0000256" key="8">
    <source>
        <dbReference type="ARBA" id="ARBA00029829"/>
    </source>
</evidence>
<feature type="domain" description="Anti-sigma K factor RskA C-terminal" evidence="11">
    <location>
        <begin position="101"/>
        <end position="232"/>
    </location>
</feature>
<comment type="subcellular location">
    <subcellularLocation>
        <location evidence="1">Cell membrane</location>
        <topology evidence="1">Single-pass membrane protein</topology>
    </subcellularLocation>
</comment>
<evidence type="ECO:0000256" key="2">
    <source>
        <dbReference type="ARBA" id="ARBA00022475"/>
    </source>
</evidence>
<evidence type="ECO:0000256" key="5">
    <source>
        <dbReference type="ARBA" id="ARBA00023015"/>
    </source>
</evidence>
<dbReference type="InterPro" id="IPR018764">
    <property type="entry name" value="RskA_C"/>
</dbReference>
<dbReference type="Pfam" id="PF10099">
    <property type="entry name" value="RskA_C"/>
    <property type="match status" value="1"/>
</dbReference>
<sequence length="241" mass="24635">MDNSINPLLDHAPVYALDAVDTGQRRQIDTAVRDASPQVRDEFADAVRGVRETMAAQSSSTAVEPPAHLIGRILESLPAATAPVSLDSARGRRRNRLIAALAAAAAVVVLAVGGVTVAQRFLDDSGQPVPAQILAADDVRTAVAPIAGGGSATVVFSKDVDAGVLVMNDVAPPAPGSVYQMWLLGPSHEPVSAGIMDADAVSPSTTAVVRGIDQSTTLGFSVEPAGGSPQPTNIFATISLT</sequence>
<evidence type="ECO:0000256" key="6">
    <source>
        <dbReference type="ARBA" id="ARBA00023136"/>
    </source>
</evidence>
<gene>
    <name evidence="13" type="ORF">NOF53_18540</name>
</gene>
<evidence type="ECO:0000259" key="11">
    <source>
        <dbReference type="Pfam" id="PF10099"/>
    </source>
</evidence>